<feature type="region of interest" description="Disordered" evidence="1">
    <location>
        <begin position="234"/>
        <end position="263"/>
    </location>
</feature>
<dbReference type="Proteomes" id="UP000223606">
    <property type="component" value="Chromosome 1"/>
</dbReference>
<keyword evidence="2" id="KW-0969">Cilium</keyword>
<accession>A0A2C9D907</accession>
<dbReference type="SUPFAM" id="SSF158791">
    <property type="entry name" value="MgtE N-terminal domain-like"/>
    <property type="match status" value="1"/>
</dbReference>
<protein>
    <submittedName>
        <fullName evidence="2">Flagellar protein FlbB</fullName>
    </submittedName>
</protein>
<dbReference type="RefSeq" id="WP_157775609.1">
    <property type="nucleotide sequence ID" value="NZ_LT960614.1"/>
</dbReference>
<evidence type="ECO:0000313" key="3">
    <source>
        <dbReference type="Proteomes" id="UP000223606"/>
    </source>
</evidence>
<name>A0A2C9D907_9HYPH</name>
<proteinExistence type="predicted"/>
<evidence type="ECO:0000313" key="2">
    <source>
        <dbReference type="EMBL" id="SON56211.1"/>
    </source>
</evidence>
<dbReference type="KEGG" id="hdi:HDIA_2670"/>
<dbReference type="OrthoDB" id="9791432at2"/>
<sequence>MEIRLLPIVMISASALLSLKVLGLAMGETMLTNIAHTSVAYAAEGTPAAGDEPAMDAPADGSAPAAAAPPDAGMEQAADGTGGAAPLPPNVSTTRPEEVQFEESTSETKLLEHLSERRDELSQQEEQMKMRSKLLEAAETRLNDRVEKLKELETKINVSAEMKKAEDAAKLKGLVTMYEAMKPKDAARVFDGLSFEVLLPLVDQMNPRKMSAILAQMKPEIAARMTTAIALRGTDQDVGPTNSIPDQPATPVDELPKIGPAAQ</sequence>
<feature type="region of interest" description="Disordered" evidence="1">
    <location>
        <begin position="47"/>
        <end position="127"/>
    </location>
</feature>
<evidence type="ECO:0000256" key="1">
    <source>
        <dbReference type="SAM" id="MobiDB-lite"/>
    </source>
</evidence>
<keyword evidence="2" id="KW-0966">Cell projection</keyword>
<feature type="compositionally biased region" description="Low complexity" evidence="1">
    <location>
        <begin position="55"/>
        <end position="78"/>
    </location>
</feature>
<keyword evidence="3" id="KW-1185">Reference proteome</keyword>
<keyword evidence="2" id="KW-0282">Flagellum</keyword>
<feature type="compositionally biased region" description="Basic and acidic residues" evidence="1">
    <location>
        <begin position="109"/>
        <end position="127"/>
    </location>
</feature>
<gene>
    <name evidence="2" type="primary">flbB</name>
    <name evidence="2" type="ORF">HDIA_2670</name>
</gene>
<organism evidence="2 3">
    <name type="scientific">Hartmannibacter diazotrophicus</name>
    <dbReference type="NCBI Taxonomy" id="1482074"/>
    <lineage>
        <taxon>Bacteria</taxon>
        <taxon>Pseudomonadati</taxon>
        <taxon>Pseudomonadota</taxon>
        <taxon>Alphaproteobacteria</taxon>
        <taxon>Hyphomicrobiales</taxon>
        <taxon>Pleomorphomonadaceae</taxon>
        <taxon>Hartmannibacter</taxon>
    </lineage>
</organism>
<dbReference type="AlphaFoldDB" id="A0A2C9D907"/>
<dbReference type="EMBL" id="LT960614">
    <property type="protein sequence ID" value="SON56211.1"/>
    <property type="molecule type" value="Genomic_DNA"/>
</dbReference>
<reference evidence="3" key="1">
    <citation type="submission" date="2017-09" db="EMBL/GenBank/DDBJ databases">
        <title>Genome sequence of Nannocystis excedens DSM 71.</title>
        <authorList>
            <person name="Blom J."/>
        </authorList>
    </citation>
    <scope>NUCLEOTIDE SEQUENCE [LARGE SCALE GENOMIC DNA]</scope>
    <source>
        <strain evidence="3">type strain: E19</strain>
    </source>
</reference>